<keyword evidence="3" id="KW-1185">Reference proteome</keyword>
<protein>
    <recommendedName>
        <fullName evidence="1">DUF7730 domain-containing protein</fullName>
    </recommendedName>
</protein>
<evidence type="ECO:0000313" key="2">
    <source>
        <dbReference type="EMBL" id="CEJ83093.1"/>
    </source>
</evidence>
<dbReference type="InterPro" id="IPR056632">
    <property type="entry name" value="DUF7730"/>
</dbReference>
<proteinExistence type="predicted"/>
<gene>
    <name evidence="2" type="ORF">VHEMI03121</name>
</gene>
<name>A0A0A1SRL4_9HYPO</name>
<dbReference type="InterPro" id="IPR038883">
    <property type="entry name" value="AN11006-like"/>
</dbReference>
<dbReference type="EMBL" id="CDHN01000001">
    <property type="protein sequence ID" value="CEJ83093.1"/>
    <property type="molecule type" value="Genomic_DNA"/>
</dbReference>
<evidence type="ECO:0000259" key="1">
    <source>
        <dbReference type="Pfam" id="PF24864"/>
    </source>
</evidence>
<evidence type="ECO:0000313" key="3">
    <source>
        <dbReference type="Proteomes" id="UP000039046"/>
    </source>
</evidence>
<dbReference type="PANTHER" id="PTHR42085:SF2">
    <property type="entry name" value="F-BOX DOMAIN-CONTAINING PROTEIN"/>
    <property type="match status" value="1"/>
</dbReference>
<dbReference type="Proteomes" id="UP000039046">
    <property type="component" value="Unassembled WGS sequence"/>
</dbReference>
<feature type="domain" description="DUF7730" evidence="1">
    <location>
        <begin position="3"/>
        <end position="173"/>
    </location>
</feature>
<reference evidence="2 3" key="1">
    <citation type="journal article" date="2015" name="Genome Announc.">
        <title>Draft Genome Sequence and Gene Annotation of the Entomopathogenic Fungus Verticillium hemipterigenum.</title>
        <authorList>
            <person name="Horn F."/>
            <person name="Habel A."/>
            <person name="Scharf D.H."/>
            <person name="Dworschak J."/>
            <person name="Brakhage A.A."/>
            <person name="Guthke R."/>
            <person name="Hertweck C."/>
            <person name="Linde J."/>
        </authorList>
    </citation>
    <scope>NUCLEOTIDE SEQUENCE [LARGE SCALE GENOMIC DNA]</scope>
</reference>
<dbReference type="AlphaFoldDB" id="A0A0A1SRL4"/>
<dbReference type="HOGENOM" id="CLU_062455_0_0_1"/>
<accession>A0A0A1SRL4</accession>
<sequence>MTQSSPLLTVPVEIRYMVYQYLLDAGKERRITIQNKPGLPLSRNFDHFGNKRRTPYYVQGKAMDRRVYETTYALADDTDVQIHPAILAVNRKLRREASEYLYGRHSFHFGDHIEAVAPFLRDMTSPTLDLLKEITIRKRAPLRGLETDSSSWLNICKLISTLPRLRKLRLIVEGGCPTRPWDGPQMLNVSDIKLLHATRHECLDWVTGLGLLRSVEEVEICAELGFMMEPTTSPALIYAALSASIETTLVEYLRVEMGISATAGGE</sequence>
<dbReference type="Pfam" id="PF24864">
    <property type="entry name" value="DUF7730"/>
    <property type="match status" value="1"/>
</dbReference>
<organism evidence="2 3">
    <name type="scientific">[Torrubiella] hemipterigena</name>
    <dbReference type="NCBI Taxonomy" id="1531966"/>
    <lineage>
        <taxon>Eukaryota</taxon>
        <taxon>Fungi</taxon>
        <taxon>Dikarya</taxon>
        <taxon>Ascomycota</taxon>
        <taxon>Pezizomycotina</taxon>
        <taxon>Sordariomycetes</taxon>
        <taxon>Hypocreomycetidae</taxon>
        <taxon>Hypocreales</taxon>
        <taxon>Clavicipitaceae</taxon>
        <taxon>Clavicipitaceae incertae sedis</taxon>
        <taxon>'Torrubiella' clade</taxon>
    </lineage>
</organism>
<dbReference type="PANTHER" id="PTHR42085">
    <property type="entry name" value="F-BOX DOMAIN-CONTAINING PROTEIN"/>
    <property type="match status" value="1"/>
</dbReference>
<dbReference type="OrthoDB" id="5420711at2759"/>